<keyword evidence="5 8" id="KW-0812">Transmembrane</keyword>
<keyword evidence="11" id="KW-1185">Reference proteome</keyword>
<dbReference type="InterPro" id="IPR011701">
    <property type="entry name" value="MFS"/>
</dbReference>
<evidence type="ECO:0000256" key="4">
    <source>
        <dbReference type="ARBA" id="ARBA00022475"/>
    </source>
</evidence>
<name>A0ABQ2KYD8_9BACL</name>
<feature type="transmembrane region" description="Helical" evidence="8">
    <location>
        <begin position="274"/>
        <end position="299"/>
    </location>
</feature>
<dbReference type="NCBIfam" id="TIGR00711">
    <property type="entry name" value="efflux_EmrB"/>
    <property type="match status" value="1"/>
</dbReference>
<evidence type="ECO:0000256" key="2">
    <source>
        <dbReference type="ARBA" id="ARBA00008537"/>
    </source>
</evidence>
<feature type="transmembrane region" description="Helical" evidence="8">
    <location>
        <begin position="21"/>
        <end position="39"/>
    </location>
</feature>
<evidence type="ECO:0000256" key="5">
    <source>
        <dbReference type="ARBA" id="ARBA00022692"/>
    </source>
</evidence>
<sequence>MKTTMNRTAVQDVQTLKKGPILLALLLGAFVALLNQTLLNVALPTMANDLNVDTTVIQWLSTGFMLVNGVMVPVTAYLMARFTSRNLFITAMSLFTAGTILCAFSDTFGLLLAGRMVQASGAGILMPLMTFTILTIFPIEKRGSAMGLVGVAMIFAPAIGPTLSGWMVQHYDWHYLFYLILPFGVVSIILGILFMRNVTETSRPKLDILAVILSTIGFGGILYGFSQAGSQGWKSAEVLWALGIGAAALLWFVVRQLRSDTPILEMRVFKYDVFSLTTVINVIATMALFSGMILLPLYLQNVRGFTPVQSGLMLLPGAILMGIMSPITGYIFDKIGARWLAVAGLAIMTITTYQFSQLSVTTTYGHLIAVYTVRMFGMSLMMMPIQTAGLNQLPARLNGHGTAMSNTLRTIAGALGTALLVSIMSNKVAEVLPQLVVSMGADPQNAAQMLAVRHEAMVQGINHSFVVATWMTAAAFVMAFFIKHVIVERQGVPNQKKVHTTASENANANA</sequence>
<evidence type="ECO:0000256" key="6">
    <source>
        <dbReference type="ARBA" id="ARBA00022989"/>
    </source>
</evidence>
<dbReference type="InterPro" id="IPR020846">
    <property type="entry name" value="MFS_dom"/>
</dbReference>
<evidence type="ECO:0000256" key="7">
    <source>
        <dbReference type="ARBA" id="ARBA00023136"/>
    </source>
</evidence>
<reference evidence="11" key="1">
    <citation type="journal article" date="2019" name="Int. J. Syst. Evol. Microbiol.">
        <title>The Global Catalogue of Microorganisms (GCM) 10K type strain sequencing project: providing services to taxonomists for standard genome sequencing and annotation.</title>
        <authorList>
            <consortium name="The Broad Institute Genomics Platform"/>
            <consortium name="The Broad Institute Genome Sequencing Center for Infectious Disease"/>
            <person name="Wu L."/>
            <person name="Ma J."/>
        </authorList>
    </citation>
    <scope>NUCLEOTIDE SEQUENCE [LARGE SCALE GENOMIC DNA]</scope>
    <source>
        <strain evidence="11">CGMCC 1.6964</strain>
    </source>
</reference>
<evidence type="ECO:0000256" key="1">
    <source>
        <dbReference type="ARBA" id="ARBA00004651"/>
    </source>
</evidence>
<dbReference type="Proteomes" id="UP000606653">
    <property type="component" value="Unassembled WGS sequence"/>
</dbReference>
<feature type="transmembrane region" description="Helical" evidence="8">
    <location>
        <begin position="87"/>
        <end position="113"/>
    </location>
</feature>
<comment type="subcellular location">
    <subcellularLocation>
        <location evidence="1">Cell membrane</location>
        <topology evidence="1">Multi-pass membrane protein</topology>
    </subcellularLocation>
</comment>
<feature type="transmembrane region" description="Helical" evidence="8">
    <location>
        <begin position="311"/>
        <end position="332"/>
    </location>
</feature>
<evidence type="ECO:0000256" key="8">
    <source>
        <dbReference type="SAM" id="Phobius"/>
    </source>
</evidence>
<dbReference type="PANTHER" id="PTHR42718:SF9">
    <property type="entry name" value="MAJOR FACILITATOR SUPERFAMILY MULTIDRUG TRANSPORTER MFSC"/>
    <property type="match status" value="1"/>
</dbReference>
<dbReference type="EMBL" id="BMLN01000003">
    <property type="protein sequence ID" value="GGN96868.1"/>
    <property type="molecule type" value="Genomic_DNA"/>
</dbReference>
<organism evidence="10 11">
    <name type="scientific">Saccharibacillus kuerlensis</name>
    <dbReference type="NCBI Taxonomy" id="459527"/>
    <lineage>
        <taxon>Bacteria</taxon>
        <taxon>Bacillati</taxon>
        <taxon>Bacillota</taxon>
        <taxon>Bacilli</taxon>
        <taxon>Bacillales</taxon>
        <taxon>Paenibacillaceae</taxon>
        <taxon>Saccharibacillus</taxon>
    </lineage>
</organism>
<keyword evidence="3" id="KW-0813">Transport</keyword>
<protein>
    <submittedName>
        <fullName evidence="10">MFS-type transporter YhcA</fullName>
    </submittedName>
</protein>
<feature type="transmembrane region" description="Helical" evidence="8">
    <location>
        <begin position="146"/>
        <end position="169"/>
    </location>
</feature>
<feature type="transmembrane region" description="Helical" evidence="8">
    <location>
        <begin position="238"/>
        <end position="254"/>
    </location>
</feature>
<feature type="transmembrane region" description="Helical" evidence="8">
    <location>
        <begin position="406"/>
        <end position="425"/>
    </location>
</feature>
<dbReference type="CDD" id="cd17503">
    <property type="entry name" value="MFS_LmrB_MDR_like"/>
    <property type="match status" value="1"/>
</dbReference>
<feature type="transmembrane region" description="Helical" evidence="8">
    <location>
        <begin position="206"/>
        <end position="226"/>
    </location>
</feature>
<dbReference type="PANTHER" id="PTHR42718">
    <property type="entry name" value="MAJOR FACILITATOR SUPERFAMILY MULTIDRUG TRANSPORTER MFSC"/>
    <property type="match status" value="1"/>
</dbReference>
<evidence type="ECO:0000313" key="10">
    <source>
        <dbReference type="EMBL" id="GGN96868.1"/>
    </source>
</evidence>
<feature type="domain" description="Major facilitator superfamily (MFS) profile" evidence="9">
    <location>
        <begin position="21"/>
        <end position="487"/>
    </location>
</feature>
<dbReference type="InterPro" id="IPR036259">
    <property type="entry name" value="MFS_trans_sf"/>
</dbReference>
<feature type="transmembrane region" description="Helical" evidence="8">
    <location>
        <begin position="119"/>
        <end position="139"/>
    </location>
</feature>
<accession>A0ABQ2KYD8</accession>
<keyword evidence="6 8" id="KW-1133">Transmembrane helix</keyword>
<dbReference type="SUPFAM" id="SSF103473">
    <property type="entry name" value="MFS general substrate transporter"/>
    <property type="match status" value="1"/>
</dbReference>
<dbReference type="InterPro" id="IPR004638">
    <property type="entry name" value="EmrB-like"/>
</dbReference>
<evidence type="ECO:0000259" key="9">
    <source>
        <dbReference type="PROSITE" id="PS50850"/>
    </source>
</evidence>
<keyword evidence="7 8" id="KW-0472">Membrane</keyword>
<dbReference type="Pfam" id="PF07690">
    <property type="entry name" value="MFS_1"/>
    <property type="match status" value="1"/>
</dbReference>
<dbReference type="Gene3D" id="1.20.1250.20">
    <property type="entry name" value="MFS general substrate transporter like domains"/>
    <property type="match status" value="1"/>
</dbReference>
<dbReference type="PROSITE" id="PS50850">
    <property type="entry name" value="MFS"/>
    <property type="match status" value="1"/>
</dbReference>
<comment type="similarity">
    <text evidence="2">Belongs to the major facilitator superfamily. EmrB family.</text>
</comment>
<feature type="transmembrane region" description="Helical" evidence="8">
    <location>
        <begin position="339"/>
        <end position="356"/>
    </location>
</feature>
<gene>
    <name evidence="10" type="primary">yhcA</name>
    <name evidence="10" type="ORF">GCM10010969_14210</name>
</gene>
<evidence type="ECO:0000256" key="3">
    <source>
        <dbReference type="ARBA" id="ARBA00022448"/>
    </source>
</evidence>
<dbReference type="RefSeq" id="WP_018975733.1">
    <property type="nucleotide sequence ID" value="NZ_BMLN01000003.1"/>
</dbReference>
<evidence type="ECO:0000313" key="11">
    <source>
        <dbReference type="Proteomes" id="UP000606653"/>
    </source>
</evidence>
<comment type="caution">
    <text evidence="10">The sequence shown here is derived from an EMBL/GenBank/DDBJ whole genome shotgun (WGS) entry which is preliminary data.</text>
</comment>
<proteinExistence type="inferred from homology"/>
<feature type="transmembrane region" description="Helical" evidence="8">
    <location>
        <begin position="465"/>
        <end position="487"/>
    </location>
</feature>
<keyword evidence="4" id="KW-1003">Cell membrane</keyword>
<feature type="transmembrane region" description="Helical" evidence="8">
    <location>
        <begin position="59"/>
        <end position="80"/>
    </location>
</feature>
<feature type="transmembrane region" description="Helical" evidence="8">
    <location>
        <begin position="368"/>
        <end position="385"/>
    </location>
</feature>
<dbReference type="Gene3D" id="1.20.1720.10">
    <property type="entry name" value="Multidrug resistance protein D"/>
    <property type="match status" value="1"/>
</dbReference>
<feature type="transmembrane region" description="Helical" evidence="8">
    <location>
        <begin position="175"/>
        <end position="194"/>
    </location>
</feature>
<dbReference type="PRINTS" id="PR01036">
    <property type="entry name" value="TCRTETB"/>
</dbReference>